<gene>
    <name evidence="2" type="ORF">Vbra_12048</name>
</gene>
<feature type="domain" description="AMP-dependent synthetase/ligase" evidence="1">
    <location>
        <begin position="68"/>
        <end position="176"/>
    </location>
</feature>
<dbReference type="Gene3D" id="3.40.50.12780">
    <property type="entry name" value="N-terminal domain of ligase-like"/>
    <property type="match status" value="1"/>
</dbReference>
<proteinExistence type="predicted"/>
<dbReference type="VEuPathDB" id="CryptoDB:Vbra_12048"/>
<dbReference type="OMA" id="MMFQHAS"/>
<name>A0A0G4EJ61_VITBC</name>
<sequence>MPLGYAVDNVPAPAVDTKTPNLEMEDNNEAFATPRGYARESGLTSPFPDLEGLRSVYGDHPFANMMFQHASDFPDLMCVTWLDGSGEKVTELTFGQVKDKVLNMCAYFKADLALEAGDRVILCYTPGLDFITAFLGCVVSGIVAVPVYPPDPNKLSTDIPRLCDIAQSSQAKFVLTNQ</sequence>
<dbReference type="STRING" id="1169540.A0A0G4EJ61"/>
<dbReference type="EMBL" id="CDMY01000244">
    <property type="protein sequence ID" value="CEL96743.1"/>
    <property type="molecule type" value="Genomic_DNA"/>
</dbReference>
<dbReference type="AlphaFoldDB" id="A0A0G4EJ61"/>
<dbReference type="InterPro" id="IPR042099">
    <property type="entry name" value="ANL_N_sf"/>
</dbReference>
<dbReference type="OrthoDB" id="329722at2759"/>
<keyword evidence="3" id="KW-1185">Reference proteome</keyword>
<dbReference type="Pfam" id="PF00501">
    <property type="entry name" value="AMP-binding"/>
    <property type="match status" value="1"/>
</dbReference>
<dbReference type="SUPFAM" id="SSF56801">
    <property type="entry name" value="Acetyl-CoA synthetase-like"/>
    <property type="match status" value="1"/>
</dbReference>
<dbReference type="InParanoid" id="A0A0G4EJ61"/>
<dbReference type="PANTHER" id="PTHR22754">
    <property type="entry name" value="DISCO-INTERACTING PROTEIN 2 DIP2 -RELATED"/>
    <property type="match status" value="1"/>
</dbReference>
<evidence type="ECO:0000313" key="2">
    <source>
        <dbReference type="EMBL" id="CEL96743.1"/>
    </source>
</evidence>
<reference evidence="2 3" key="1">
    <citation type="submission" date="2014-11" db="EMBL/GenBank/DDBJ databases">
        <authorList>
            <person name="Zhu J."/>
            <person name="Qi W."/>
            <person name="Song R."/>
        </authorList>
    </citation>
    <scope>NUCLEOTIDE SEQUENCE [LARGE SCALE GENOMIC DNA]</scope>
</reference>
<dbReference type="PANTHER" id="PTHR22754:SF32">
    <property type="entry name" value="DISCO-INTERACTING PROTEIN 2"/>
    <property type="match status" value="1"/>
</dbReference>
<evidence type="ECO:0000259" key="1">
    <source>
        <dbReference type="Pfam" id="PF00501"/>
    </source>
</evidence>
<dbReference type="InterPro" id="IPR000873">
    <property type="entry name" value="AMP-dep_synth/lig_dom"/>
</dbReference>
<organism evidence="2 3">
    <name type="scientific">Vitrella brassicaformis (strain CCMP3155)</name>
    <dbReference type="NCBI Taxonomy" id="1169540"/>
    <lineage>
        <taxon>Eukaryota</taxon>
        <taxon>Sar</taxon>
        <taxon>Alveolata</taxon>
        <taxon>Colpodellida</taxon>
        <taxon>Vitrellaceae</taxon>
        <taxon>Vitrella</taxon>
    </lineage>
</organism>
<accession>A0A0G4EJ61</accession>
<dbReference type="PhylomeDB" id="A0A0G4EJ61"/>
<evidence type="ECO:0000313" key="3">
    <source>
        <dbReference type="Proteomes" id="UP000041254"/>
    </source>
</evidence>
<protein>
    <recommendedName>
        <fullName evidence="1">AMP-dependent synthetase/ligase domain-containing protein</fullName>
    </recommendedName>
</protein>
<dbReference type="Proteomes" id="UP000041254">
    <property type="component" value="Unassembled WGS sequence"/>
</dbReference>